<evidence type="ECO:0000256" key="3">
    <source>
        <dbReference type="ARBA" id="ARBA00022807"/>
    </source>
</evidence>
<keyword evidence="3" id="KW-0378">Hydrolase</keyword>
<protein>
    <submittedName>
        <fullName evidence="6">Ca(2+)-dependent cysteine protease</fullName>
    </submittedName>
</protein>
<evidence type="ECO:0000259" key="5">
    <source>
        <dbReference type="Pfam" id="PF00656"/>
    </source>
</evidence>
<evidence type="ECO:0000313" key="6">
    <source>
        <dbReference type="EMBL" id="RSH82828.1"/>
    </source>
</evidence>
<dbReference type="EMBL" id="RSCD01000026">
    <property type="protein sequence ID" value="RSH82828.1"/>
    <property type="molecule type" value="Genomic_DNA"/>
</dbReference>
<evidence type="ECO:0000256" key="2">
    <source>
        <dbReference type="ARBA" id="ARBA00022703"/>
    </source>
</evidence>
<dbReference type="AlphaFoldDB" id="A0A427XVA3"/>
<feature type="region of interest" description="Disordered" evidence="4">
    <location>
        <begin position="1"/>
        <end position="130"/>
    </location>
</feature>
<evidence type="ECO:0000313" key="7">
    <source>
        <dbReference type="Proteomes" id="UP000279259"/>
    </source>
</evidence>
<dbReference type="PANTHER" id="PTHR48104:SF30">
    <property type="entry name" value="METACASPASE-1"/>
    <property type="match status" value="1"/>
</dbReference>
<dbReference type="InterPro" id="IPR011600">
    <property type="entry name" value="Pept_C14_caspase"/>
</dbReference>
<accession>A0A427XVA3</accession>
<feature type="compositionally biased region" description="Pro residues" evidence="4">
    <location>
        <begin position="48"/>
        <end position="57"/>
    </location>
</feature>
<keyword evidence="6" id="KW-0645">Protease</keyword>
<gene>
    <name evidence="6" type="primary">MCA1_3</name>
    <name evidence="6" type="ORF">EHS25_005818</name>
</gene>
<keyword evidence="7" id="KW-1185">Reference proteome</keyword>
<dbReference type="GO" id="GO:0006915">
    <property type="term" value="P:apoptotic process"/>
    <property type="evidence" value="ECO:0007669"/>
    <property type="project" value="UniProtKB-KW"/>
</dbReference>
<dbReference type="InterPro" id="IPR029030">
    <property type="entry name" value="Caspase-like_dom_sf"/>
</dbReference>
<keyword evidence="2" id="KW-0053">Apoptosis</keyword>
<keyword evidence="3" id="KW-0788">Thiol protease</keyword>
<evidence type="ECO:0000256" key="1">
    <source>
        <dbReference type="ARBA" id="ARBA00009005"/>
    </source>
</evidence>
<comment type="similarity">
    <text evidence="1">Belongs to the peptidase C14B family.</text>
</comment>
<feature type="compositionally biased region" description="Low complexity" evidence="4">
    <location>
        <begin position="1"/>
        <end position="21"/>
    </location>
</feature>
<sequence length="264" mass="29256">MSWNQYPGQGQHQQQQYNPYANNPPPPQQWGGQPPPPAGYNSLGPNNYYPPPGPPPIQHGSRPVSNGYGNGNGWTPPTGAPPPSQYQQTASGYRPPNEVQQGYQAPYGPPPVRPPSQAQQYGPQMQGAGGQSRPFFQYSQCTGRRKALCIGINYFNTSSQLSGCINDAHNVEKFLIERYHYSPDDIVMLTDDARNPRQIPTRANMIQAMHWLVQGAQPNDALFFHYSGHGGQTKDLDGDEDDGYDEVIYPLDFKQAGHIVDDEM</sequence>
<feature type="domain" description="Peptidase C14 caspase" evidence="5">
    <location>
        <begin position="144"/>
        <end position="263"/>
    </location>
</feature>
<organism evidence="6 7">
    <name type="scientific">Saitozyma podzolica</name>
    <dbReference type="NCBI Taxonomy" id="1890683"/>
    <lineage>
        <taxon>Eukaryota</taxon>
        <taxon>Fungi</taxon>
        <taxon>Dikarya</taxon>
        <taxon>Basidiomycota</taxon>
        <taxon>Agaricomycotina</taxon>
        <taxon>Tremellomycetes</taxon>
        <taxon>Tremellales</taxon>
        <taxon>Trimorphomycetaceae</taxon>
        <taxon>Saitozyma</taxon>
    </lineage>
</organism>
<name>A0A427XVA3_9TREE</name>
<reference evidence="6 7" key="1">
    <citation type="submission" date="2018-11" db="EMBL/GenBank/DDBJ databases">
        <title>Genome sequence of Saitozyma podzolica DSM 27192.</title>
        <authorList>
            <person name="Aliyu H."/>
            <person name="Gorte O."/>
            <person name="Ochsenreither K."/>
        </authorList>
    </citation>
    <scope>NUCLEOTIDE SEQUENCE [LARGE SCALE GENOMIC DNA]</scope>
    <source>
        <strain evidence="6 7">DSM 27192</strain>
    </source>
</reference>
<dbReference type="Pfam" id="PF00656">
    <property type="entry name" value="Peptidase_C14"/>
    <property type="match status" value="1"/>
</dbReference>
<dbReference type="Proteomes" id="UP000279259">
    <property type="component" value="Unassembled WGS sequence"/>
</dbReference>
<dbReference type="InterPro" id="IPR050452">
    <property type="entry name" value="Metacaspase"/>
</dbReference>
<dbReference type="SUPFAM" id="SSF52129">
    <property type="entry name" value="Caspase-like"/>
    <property type="match status" value="1"/>
</dbReference>
<evidence type="ECO:0000256" key="4">
    <source>
        <dbReference type="SAM" id="MobiDB-lite"/>
    </source>
</evidence>
<comment type="caution">
    <text evidence="6">The sequence shown here is derived from an EMBL/GenBank/DDBJ whole genome shotgun (WGS) entry which is preliminary data.</text>
</comment>
<dbReference type="Gene3D" id="3.40.50.12660">
    <property type="match status" value="1"/>
</dbReference>
<dbReference type="OrthoDB" id="3223806at2759"/>
<dbReference type="GO" id="GO:0004197">
    <property type="term" value="F:cysteine-type endopeptidase activity"/>
    <property type="evidence" value="ECO:0007669"/>
    <property type="project" value="InterPro"/>
</dbReference>
<feature type="compositionally biased region" description="Pro residues" evidence="4">
    <location>
        <begin position="22"/>
        <end position="38"/>
    </location>
</feature>
<proteinExistence type="inferred from homology"/>
<dbReference type="PANTHER" id="PTHR48104">
    <property type="entry name" value="METACASPASE-4"/>
    <property type="match status" value="1"/>
</dbReference>
<dbReference type="GO" id="GO:0006508">
    <property type="term" value="P:proteolysis"/>
    <property type="evidence" value="ECO:0007669"/>
    <property type="project" value="UniProtKB-KW"/>
</dbReference>
<dbReference type="STRING" id="1890683.A0A427XVA3"/>
<dbReference type="GO" id="GO:0005737">
    <property type="term" value="C:cytoplasm"/>
    <property type="evidence" value="ECO:0007669"/>
    <property type="project" value="TreeGrafter"/>
</dbReference>